<keyword evidence="4" id="KW-0489">Methyltransferase</keyword>
<dbReference type="Gene3D" id="1.10.1670.10">
    <property type="entry name" value="Helix-hairpin-Helix base-excision DNA repair enzymes (C-terminal)"/>
    <property type="match status" value="1"/>
</dbReference>
<evidence type="ECO:0000313" key="15">
    <source>
        <dbReference type="EMBL" id="CAD6545027.1"/>
    </source>
</evidence>
<dbReference type="InterPro" id="IPR010316">
    <property type="entry name" value="AlkA_N"/>
</dbReference>
<dbReference type="Gene3D" id="3.30.310.20">
    <property type="entry name" value="DNA-3-methyladenine glycosylase AlkA, N-terminal domain"/>
    <property type="match status" value="1"/>
</dbReference>
<dbReference type="EMBL" id="CAJHCQ010000011">
    <property type="protein sequence ID" value="CAD6545027.1"/>
    <property type="molecule type" value="Genomic_DNA"/>
</dbReference>
<evidence type="ECO:0000256" key="4">
    <source>
        <dbReference type="ARBA" id="ARBA00022603"/>
    </source>
</evidence>
<dbReference type="InterPro" id="IPR035451">
    <property type="entry name" value="Ada-like_dom_sf"/>
</dbReference>
<dbReference type="Proteomes" id="UP000656319">
    <property type="component" value="Unassembled WGS sequence"/>
</dbReference>
<organism evidence="15 16">
    <name type="scientific">Paraburkholderia hiiakae</name>
    <dbReference type="NCBI Taxonomy" id="1081782"/>
    <lineage>
        <taxon>Bacteria</taxon>
        <taxon>Pseudomonadati</taxon>
        <taxon>Pseudomonadota</taxon>
        <taxon>Betaproteobacteria</taxon>
        <taxon>Burkholderiales</taxon>
        <taxon>Burkholderiaceae</taxon>
        <taxon>Paraburkholderia</taxon>
    </lineage>
</organism>
<evidence type="ECO:0000256" key="9">
    <source>
        <dbReference type="ARBA" id="ARBA00023015"/>
    </source>
</evidence>
<evidence type="ECO:0000256" key="12">
    <source>
        <dbReference type="ARBA" id="ARBA00023163"/>
    </source>
</evidence>
<dbReference type="SUPFAM" id="SSF55945">
    <property type="entry name" value="TATA-box binding protein-like"/>
    <property type="match status" value="1"/>
</dbReference>
<dbReference type="SMART" id="SM00478">
    <property type="entry name" value="ENDO3c"/>
    <property type="match status" value="1"/>
</dbReference>
<accession>A0ABM8NV68</accession>
<evidence type="ECO:0000256" key="1">
    <source>
        <dbReference type="ARBA" id="ARBA00000086"/>
    </source>
</evidence>
<keyword evidence="16" id="KW-1185">Reference proteome</keyword>
<keyword evidence="9" id="KW-0805">Transcription regulation</keyword>
<dbReference type="InterPro" id="IPR018062">
    <property type="entry name" value="HTH_AraC-typ_CS"/>
</dbReference>
<keyword evidence="7" id="KW-0227">DNA damage</keyword>
<keyword evidence="13" id="KW-0234">DNA repair</keyword>
<dbReference type="Pfam" id="PF12833">
    <property type="entry name" value="HTH_18"/>
    <property type="match status" value="1"/>
</dbReference>
<dbReference type="InterPro" id="IPR011257">
    <property type="entry name" value="DNA_glycosylase"/>
</dbReference>
<keyword evidence="12" id="KW-0804">Transcription</keyword>
<protein>
    <recommendedName>
        <fullName evidence="3">DNA-3-methyladenine glycosylase II</fullName>
        <ecNumber evidence="3">3.2.2.21</ecNumber>
    </recommendedName>
</protein>
<dbReference type="Pfam" id="PF02805">
    <property type="entry name" value="Ada_Zn_binding"/>
    <property type="match status" value="1"/>
</dbReference>
<evidence type="ECO:0000259" key="14">
    <source>
        <dbReference type="PROSITE" id="PS01124"/>
    </source>
</evidence>
<dbReference type="SUPFAM" id="SSF46689">
    <property type="entry name" value="Homeodomain-like"/>
    <property type="match status" value="2"/>
</dbReference>
<keyword evidence="10" id="KW-0238">DNA-binding</keyword>
<comment type="cofactor">
    <cofactor evidence="2">
        <name>Zn(2+)</name>
        <dbReference type="ChEBI" id="CHEBI:29105"/>
    </cofactor>
</comment>
<keyword evidence="11" id="KW-0010">Activator</keyword>
<keyword evidence="8" id="KW-0862">Zinc</keyword>
<dbReference type="EC" id="3.2.2.21" evidence="3"/>
<evidence type="ECO:0000256" key="10">
    <source>
        <dbReference type="ARBA" id="ARBA00023125"/>
    </source>
</evidence>
<dbReference type="PROSITE" id="PS00041">
    <property type="entry name" value="HTH_ARAC_FAMILY_1"/>
    <property type="match status" value="1"/>
</dbReference>
<proteinExistence type="predicted"/>
<dbReference type="InterPro" id="IPR018060">
    <property type="entry name" value="HTH_AraC"/>
</dbReference>
<sequence>MASIYVIHTPADNEANPIRLSVRVIKALLRHTARAPLNGAPGSNTHVRIWPDSSPDLLYSLDMRLDPDTCYQTMLSKDRRFDGWFFVGVSSTGIYCRPVCPVRAPRRENCHFFANAAAAERAGFRPCLRCRPELAPGNGLLDVSSRLAHAAAMLIEEGFLNTGSLADLAARVGVTDRHLRRIFDAQFGVSPLEFAQTQRLLMAKRLLTDTRLPVNAVALAAGFGSVRRFNDLFLKQYGLNPLRFRKQTDARHAPDAQSVTFTLVYRPPFCWSGILAFLARRQIAGVEHIGDEIYTRTLALSHHGREIHGWISARHTPKRYALEVTLPMSLMPAVGQLLPRVRRLFDLDARPDLIDPHLGDLAAGSPGIRVPGAMDGFEIAVCALAGPSLHSSSTQSILSRIAERFGTQVSAPQALTRIFPSAATLARAPACALEDTGMTRKRADAIVALASEVSSGRMRLEPAAPLEDTLRALRSIQGVSEWAVQYIAMRALAWPNAFPPCDLTLKKQLGYASASALGRHAQQWEPWRAYATLHMWSQLEGQHS</sequence>
<evidence type="ECO:0000256" key="8">
    <source>
        <dbReference type="ARBA" id="ARBA00022833"/>
    </source>
</evidence>
<name>A0ABM8NV68_9BURK</name>
<dbReference type="SUPFAM" id="SSF48150">
    <property type="entry name" value="DNA-glycosylase"/>
    <property type="match status" value="1"/>
</dbReference>
<evidence type="ECO:0000256" key="6">
    <source>
        <dbReference type="ARBA" id="ARBA00022723"/>
    </source>
</evidence>
<dbReference type="PROSITE" id="PS01124">
    <property type="entry name" value="HTH_ARAC_FAMILY_2"/>
    <property type="match status" value="1"/>
</dbReference>
<dbReference type="PANTHER" id="PTHR43003:SF13">
    <property type="entry name" value="DNA-3-METHYLADENINE GLYCOSYLASE 2"/>
    <property type="match status" value="1"/>
</dbReference>
<comment type="catalytic activity">
    <reaction evidence="1">
        <text>Hydrolysis of alkylated DNA, releasing 3-methyladenine, 3-methylguanine, 7-methylguanine and 7-methyladenine.</text>
        <dbReference type="EC" id="3.2.2.21"/>
    </reaction>
</comment>
<dbReference type="InterPro" id="IPR003265">
    <property type="entry name" value="HhH-GPD_domain"/>
</dbReference>
<dbReference type="Gene3D" id="1.10.340.30">
    <property type="entry name" value="Hypothetical protein, domain 2"/>
    <property type="match status" value="1"/>
</dbReference>
<evidence type="ECO:0000256" key="5">
    <source>
        <dbReference type="ARBA" id="ARBA00022679"/>
    </source>
</evidence>
<dbReference type="SMART" id="SM00342">
    <property type="entry name" value="HTH_ARAC"/>
    <property type="match status" value="1"/>
</dbReference>
<comment type="caution">
    <text evidence="15">The sequence shown here is derived from an EMBL/GenBank/DDBJ whole genome shotgun (WGS) entry which is preliminary data.</text>
</comment>
<dbReference type="InterPro" id="IPR009057">
    <property type="entry name" value="Homeodomain-like_sf"/>
</dbReference>
<evidence type="ECO:0000256" key="7">
    <source>
        <dbReference type="ARBA" id="ARBA00022763"/>
    </source>
</evidence>
<dbReference type="Pfam" id="PF06029">
    <property type="entry name" value="AlkA_N"/>
    <property type="match status" value="1"/>
</dbReference>
<evidence type="ECO:0000256" key="3">
    <source>
        <dbReference type="ARBA" id="ARBA00012000"/>
    </source>
</evidence>
<keyword evidence="6" id="KW-0479">Metal-binding</keyword>
<gene>
    <name evidence="15" type="primary">alkA_1</name>
    <name evidence="15" type="ORF">LMG27952_04235</name>
</gene>
<dbReference type="PANTHER" id="PTHR43003">
    <property type="entry name" value="DNA-3-METHYLADENINE GLYCOSYLASE"/>
    <property type="match status" value="1"/>
</dbReference>
<keyword evidence="5" id="KW-0808">Transferase</keyword>
<dbReference type="SMART" id="SM01009">
    <property type="entry name" value="AlkA_N"/>
    <property type="match status" value="1"/>
</dbReference>
<evidence type="ECO:0000256" key="13">
    <source>
        <dbReference type="ARBA" id="ARBA00023204"/>
    </source>
</evidence>
<dbReference type="SUPFAM" id="SSF57884">
    <property type="entry name" value="Ada DNA repair protein, N-terminal domain (N-Ada 10)"/>
    <property type="match status" value="1"/>
</dbReference>
<dbReference type="Gene3D" id="1.10.10.60">
    <property type="entry name" value="Homeodomain-like"/>
    <property type="match status" value="2"/>
</dbReference>
<evidence type="ECO:0000256" key="2">
    <source>
        <dbReference type="ARBA" id="ARBA00001947"/>
    </source>
</evidence>
<dbReference type="InterPro" id="IPR004026">
    <property type="entry name" value="Ada_DNA_repair_Zn-bd"/>
</dbReference>
<reference evidence="15 16" key="1">
    <citation type="submission" date="2020-10" db="EMBL/GenBank/DDBJ databases">
        <authorList>
            <person name="Peeters C."/>
        </authorList>
    </citation>
    <scope>NUCLEOTIDE SEQUENCE [LARGE SCALE GENOMIC DNA]</scope>
    <source>
        <strain evidence="15 16">LMG 27952</strain>
    </source>
</reference>
<dbReference type="Gene3D" id="3.40.10.10">
    <property type="entry name" value="DNA Methylphosphotriester Repair Domain"/>
    <property type="match status" value="1"/>
</dbReference>
<feature type="domain" description="HTH araC/xylS-type" evidence="14">
    <location>
        <begin position="149"/>
        <end position="247"/>
    </location>
</feature>
<dbReference type="InterPro" id="IPR051912">
    <property type="entry name" value="Alkylbase_DNA_Glycosylase/TA"/>
</dbReference>
<evidence type="ECO:0000313" key="16">
    <source>
        <dbReference type="Proteomes" id="UP000656319"/>
    </source>
</evidence>
<evidence type="ECO:0000256" key="11">
    <source>
        <dbReference type="ARBA" id="ARBA00023159"/>
    </source>
</evidence>
<dbReference type="InterPro" id="IPR023170">
    <property type="entry name" value="HhH_base_excis_C"/>
</dbReference>
<dbReference type="InterPro" id="IPR037046">
    <property type="entry name" value="AlkA_N_sf"/>
</dbReference>